<feature type="compositionally biased region" description="Pro residues" evidence="1">
    <location>
        <begin position="194"/>
        <end position="204"/>
    </location>
</feature>
<dbReference type="OrthoDB" id="422362at2759"/>
<protein>
    <submittedName>
        <fullName evidence="2">Uncharacterized protein</fullName>
    </submittedName>
</protein>
<feature type="region of interest" description="Disordered" evidence="1">
    <location>
        <begin position="114"/>
        <end position="207"/>
    </location>
</feature>
<sequence length="478" mass="51234">GAPAGTIVGRSATGQPVTALAPGGASAKPSPQPLLVQGVYPQGAPIVVGGETPKVLVPAKVQVRLQQGGDASVAISPTALPSNTLPMNTSTMAWPQAAPVKAAFAPPMHNALTSPCSSQPRSLSVCSASPQLDSSPMSPLPSIIQYHNHPTPSAIRPGLQADPRSVRVSSTGQWTAPVSDSSTTPDSGIQSVPGSPPSSHPLTPPTMQLEGCDSVCEERYENDEDFADMPRLLPADQEEEPQCSNSCVSVREDVTSAHGSECETAPTPSISITTTMDTKEIVEQLIMLDPQKANVIANLIKRRQSSNKRRSGSKQEHAPKRARPASAASEDAKKSEEEPTPTARVSRRSTSRTSSVKDGRASSAASMKLEVSPVCIDGTSGIVSREISPVSHVQNLFESPLVEERKCDANSSKDELEIRKQYREAVKRMLREKVSTLLEATIADLQGLRIGPRERHDRRNSKERKNMWAVNWEHVKKR</sequence>
<gene>
    <name evidence="2" type="ORF">SVUK_LOCUS14466</name>
</gene>
<feature type="region of interest" description="Disordered" evidence="1">
    <location>
        <begin position="1"/>
        <end position="30"/>
    </location>
</feature>
<feature type="non-terminal residue" evidence="2">
    <location>
        <position position="478"/>
    </location>
</feature>
<name>A0A3P7LJT9_STRVU</name>
<feature type="non-terminal residue" evidence="2">
    <location>
        <position position="1"/>
    </location>
</feature>
<reference evidence="2 3" key="1">
    <citation type="submission" date="2018-11" db="EMBL/GenBank/DDBJ databases">
        <authorList>
            <consortium name="Pathogen Informatics"/>
        </authorList>
    </citation>
    <scope>NUCLEOTIDE SEQUENCE [LARGE SCALE GENOMIC DNA]</scope>
</reference>
<dbReference type="AlphaFoldDB" id="A0A3P7LJT9"/>
<evidence type="ECO:0000256" key="1">
    <source>
        <dbReference type="SAM" id="MobiDB-lite"/>
    </source>
</evidence>
<organism evidence="2 3">
    <name type="scientific">Strongylus vulgaris</name>
    <name type="common">Blood worm</name>
    <dbReference type="NCBI Taxonomy" id="40348"/>
    <lineage>
        <taxon>Eukaryota</taxon>
        <taxon>Metazoa</taxon>
        <taxon>Ecdysozoa</taxon>
        <taxon>Nematoda</taxon>
        <taxon>Chromadorea</taxon>
        <taxon>Rhabditida</taxon>
        <taxon>Rhabditina</taxon>
        <taxon>Rhabditomorpha</taxon>
        <taxon>Strongyloidea</taxon>
        <taxon>Strongylidae</taxon>
        <taxon>Strongylus</taxon>
    </lineage>
</organism>
<evidence type="ECO:0000313" key="2">
    <source>
        <dbReference type="EMBL" id="VDM79468.1"/>
    </source>
</evidence>
<dbReference type="Proteomes" id="UP000270094">
    <property type="component" value="Unassembled WGS sequence"/>
</dbReference>
<feature type="region of interest" description="Disordered" evidence="1">
    <location>
        <begin position="301"/>
        <end position="364"/>
    </location>
</feature>
<proteinExistence type="predicted"/>
<feature type="compositionally biased region" description="Polar residues" evidence="1">
    <location>
        <begin position="167"/>
        <end position="192"/>
    </location>
</feature>
<dbReference type="EMBL" id="UYYB01105244">
    <property type="protein sequence ID" value="VDM79468.1"/>
    <property type="molecule type" value="Genomic_DNA"/>
</dbReference>
<feature type="compositionally biased region" description="Basic residues" evidence="1">
    <location>
        <begin position="301"/>
        <end position="312"/>
    </location>
</feature>
<keyword evidence="3" id="KW-1185">Reference proteome</keyword>
<accession>A0A3P7LJT9</accession>
<feature type="compositionally biased region" description="Polar residues" evidence="1">
    <location>
        <begin position="114"/>
        <end position="137"/>
    </location>
</feature>
<evidence type="ECO:0000313" key="3">
    <source>
        <dbReference type="Proteomes" id="UP000270094"/>
    </source>
</evidence>